<evidence type="ECO:0000313" key="8">
    <source>
        <dbReference type="Proteomes" id="UP000269198"/>
    </source>
</evidence>
<accession>A0A3N0E3N7</accession>
<dbReference type="Proteomes" id="UP000269198">
    <property type="component" value="Unassembled WGS sequence"/>
</dbReference>
<dbReference type="GO" id="GO:0003677">
    <property type="term" value="F:DNA binding"/>
    <property type="evidence" value="ECO:0007669"/>
    <property type="project" value="InterPro"/>
</dbReference>
<dbReference type="Pfam" id="PF13245">
    <property type="entry name" value="AAA_19"/>
    <property type="match status" value="1"/>
</dbReference>
<dbReference type="GO" id="GO:0005829">
    <property type="term" value="C:cytosol"/>
    <property type="evidence" value="ECO:0007669"/>
    <property type="project" value="TreeGrafter"/>
</dbReference>
<feature type="domain" description="UvrD-like helicase ATP-binding" evidence="6">
    <location>
        <begin position="204"/>
        <end position="550"/>
    </location>
</feature>
<keyword evidence="8" id="KW-1185">Reference proteome</keyword>
<keyword evidence="3 5" id="KW-0347">Helicase</keyword>
<dbReference type="OrthoDB" id="9787585at2"/>
<dbReference type="PANTHER" id="PTHR11070">
    <property type="entry name" value="UVRD / RECB / PCRA DNA HELICASE FAMILY MEMBER"/>
    <property type="match status" value="1"/>
</dbReference>
<name>A0A3N0E3N7_9ACTN</name>
<dbReference type="InterPro" id="IPR027417">
    <property type="entry name" value="P-loop_NTPase"/>
</dbReference>
<feature type="binding site" evidence="5">
    <location>
        <begin position="225"/>
        <end position="232"/>
    </location>
    <ligand>
        <name>ATP</name>
        <dbReference type="ChEBI" id="CHEBI:30616"/>
    </ligand>
</feature>
<keyword evidence="4 5" id="KW-0067">ATP-binding</keyword>
<comment type="caution">
    <text evidence="7">The sequence shown here is derived from an EMBL/GenBank/DDBJ whole genome shotgun (WGS) entry which is preliminary data.</text>
</comment>
<evidence type="ECO:0000259" key="6">
    <source>
        <dbReference type="PROSITE" id="PS51198"/>
    </source>
</evidence>
<dbReference type="GO" id="GO:0000725">
    <property type="term" value="P:recombinational repair"/>
    <property type="evidence" value="ECO:0007669"/>
    <property type="project" value="TreeGrafter"/>
</dbReference>
<sequence length="708" mass="76472">MPDHQSGHAPTPATDPEIEAERAFLATARAALHTMREDVLTTATVQDSSEDADYTFTNRVLAADRDRRADALVDFDEAPLFFGRLDYPAGAIYETDPDDPPSHTRTTESDRVYIGRRHVHDAGGSPLVIDWRAGISAAFYRATPDDPQGVWLRRRFGFSDSAELTAYEDEPLAADAPAAGAGGALLDAEIERPRSGPMRDIVSTIQPEQDDLVRAPLRPALCVQGAPGTGKTAVGLHRIAYLLYTQRDQLRQDGGVVIIGPNRSFLSYIRKVLPALGEVGVRQATIEELIDWVPVRRVEDPRAEGVKGDSRMAEVLERDLWSRLCPPEDTLVVERGARKWRVPPEELADTLAELRERGIGYGAGPNLLVQRIAHLVMRRIENSGEACDSRTLTELRRNRSISAAARAMWPKADPIRLVLGLLTDPERLARAAEGILTPEEQEAIRLPGRPRSPKSAKWSAADLALVDEAASLIGRPDTMGHIVVDEAQDLSPMQARVIARRCTRGSVTVLGDIAQATGPAAADDWRSLLAHLGQADDARLAVLDRGFRVPAQIIDYAARLLPRIAPGLGAPTGVRRAPGSLVTTAATDLLDDVTLACRGALKGDGSVGVIAADADIAAIHQRLAEEGWEAALVGETEDALDAARLVCVPASLAKGLEFDSVIVAEPARIVAAEPRGLHRLYVVLTRAVSALEVVHAEPLPEALDHPSD</sequence>
<dbReference type="AlphaFoldDB" id="A0A3N0E3N7"/>
<organism evidence="7 8">
    <name type="scientific">Halostreptopolyspora alba</name>
    <dbReference type="NCBI Taxonomy" id="2487137"/>
    <lineage>
        <taxon>Bacteria</taxon>
        <taxon>Bacillati</taxon>
        <taxon>Actinomycetota</taxon>
        <taxon>Actinomycetes</taxon>
        <taxon>Streptosporangiales</taxon>
        <taxon>Nocardiopsidaceae</taxon>
        <taxon>Halostreptopolyspora</taxon>
    </lineage>
</organism>
<evidence type="ECO:0000256" key="2">
    <source>
        <dbReference type="ARBA" id="ARBA00022801"/>
    </source>
</evidence>
<dbReference type="GO" id="GO:0016787">
    <property type="term" value="F:hydrolase activity"/>
    <property type="evidence" value="ECO:0007669"/>
    <property type="project" value="UniProtKB-UniRule"/>
</dbReference>
<dbReference type="InterPro" id="IPR000212">
    <property type="entry name" value="DNA_helicase_UvrD/REP"/>
</dbReference>
<evidence type="ECO:0000256" key="3">
    <source>
        <dbReference type="ARBA" id="ARBA00022806"/>
    </source>
</evidence>
<reference evidence="7 8" key="1">
    <citation type="submission" date="2018-11" db="EMBL/GenBank/DDBJ databases">
        <title>The genome draft of YIM 96095.</title>
        <authorList>
            <person name="Tang S.-K."/>
            <person name="Chunyu W.-X."/>
            <person name="Feng Y.-Z."/>
        </authorList>
    </citation>
    <scope>NUCLEOTIDE SEQUENCE [LARGE SCALE GENOMIC DNA]</scope>
    <source>
        <strain evidence="7 8">YIM 96095</strain>
    </source>
</reference>
<evidence type="ECO:0000256" key="1">
    <source>
        <dbReference type="ARBA" id="ARBA00022741"/>
    </source>
</evidence>
<keyword evidence="1 5" id="KW-0547">Nucleotide-binding</keyword>
<evidence type="ECO:0000313" key="7">
    <source>
        <dbReference type="EMBL" id="RNL82455.1"/>
    </source>
</evidence>
<keyword evidence="2 5" id="KW-0378">Hydrolase</keyword>
<dbReference type="SUPFAM" id="SSF52540">
    <property type="entry name" value="P-loop containing nucleoside triphosphate hydrolases"/>
    <property type="match status" value="1"/>
</dbReference>
<proteinExistence type="predicted"/>
<protein>
    <submittedName>
        <fullName evidence="7">AAA family ATPase</fullName>
    </submittedName>
</protein>
<dbReference type="GO" id="GO:0005524">
    <property type="term" value="F:ATP binding"/>
    <property type="evidence" value="ECO:0007669"/>
    <property type="project" value="UniProtKB-UniRule"/>
</dbReference>
<dbReference type="EMBL" id="RJMB01000023">
    <property type="protein sequence ID" value="RNL82455.1"/>
    <property type="molecule type" value="Genomic_DNA"/>
</dbReference>
<dbReference type="PROSITE" id="PS51198">
    <property type="entry name" value="UVRD_HELICASE_ATP_BIND"/>
    <property type="match status" value="1"/>
</dbReference>
<evidence type="ECO:0000256" key="5">
    <source>
        <dbReference type="PROSITE-ProRule" id="PRU00560"/>
    </source>
</evidence>
<dbReference type="GO" id="GO:0043138">
    <property type="term" value="F:3'-5' DNA helicase activity"/>
    <property type="evidence" value="ECO:0007669"/>
    <property type="project" value="TreeGrafter"/>
</dbReference>
<dbReference type="RefSeq" id="WP_123202827.1">
    <property type="nucleotide sequence ID" value="NZ_RJMB01000023.1"/>
</dbReference>
<dbReference type="PANTHER" id="PTHR11070:SF45">
    <property type="entry name" value="DNA 3'-5' HELICASE"/>
    <property type="match status" value="1"/>
</dbReference>
<dbReference type="InterPro" id="IPR014016">
    <property type="entry name" value="UvrD-like_ATP-bd"/>
</dbReference>
<gene>
    <name evidence="7" type="ORF">EFW17_19295</name>
</gene>
<dbReference type="Gene3D" id="3.40.50.300">
    <property type="entry name" value="P-loop containing nucleotide triphosphate hydrolases"/>
    <property type="match status" value="3"/>
</dbReference>
<evidence type="ECO:0000256" key="4">
    <source>
        <dbReference type="ARBA" id="ARBA00022840"/>
    </source>
</evidence>